<evidence type="ECO:0000313" key="7">
    <source>
        <dbReference type="Proteomes" id="UP000746595"/>
    </source>
</evidence>
<dbReference type="Proteomes" id="UP000746595">
    <property type="component" value="Unassembled WGS sequence"/>
</dbReference>
<keyword evidence="7" id="KW-1185">Reference proteome</keyword>
<keyword evidence="2" id="KW-0238">DNA-binding</keyword>
<dbReference type="PANTHER" id="PTHR33164:SF101">
    <property type="entry name" value="TRANSCRIPTIONAL REPRESSOR MPRA"/>
    <property type="match status" value="1"/>
</dbReference>
<name>A0ABX1G4R0_9MICC</name>
<dbReference type="InterPro" id="IPR023187">
    <property type="entry name" value="Tscrpt_reg_MarR-type_CS"/>
</dbReference>
<dbReference type="InterPro" id="IPR039422">
    <property type="entry name" value="MarR/SlyA-like"/>
</dbReference>
<comment type="caution">
    <text evidence="6">The sequence shown here is derived from an EMBL/GenBank/DDBJ whole genome shotgun (WGS) entry which is preliminary data.</text>
</comment>
<gene>
    <name evidence="6" type="ORF">HED64_11075</name>
</gene>
<dbReference type="RefSeq" id="WP_168152052.1">
    <property type="nucleotide sequence ID" value="NZ_JAAWVT010000004.1"/>
</dbReference>
<dbReference type="EMBL" id="JAAWVT010000004">
    <property type="protein sequence ID" value="NKG21246.1"/>
    <property type="molecule type" value="Genomic_DNA"/>
</dbReference>
<evidence type="ECO:0000256" key="4">
    <source>
        <dbReference type="SAM" id="MobiDB-lite"/>
    </source>
</evidence>
<evidence type="ECO:0000256" key="2">
    <source>
        <dbReference type="ARBA" id="ARBA00023125"/>
    </source>
</evidence>
<dbReference type="PROSITE" id="PS01117">
    <property type="entry name" value="HTH_MARR_1"/>
    <property type="match status" value="1"/>
</dbReference>
<dbReference type="SUPFAM" id="SSF46785">
    <property type="entry name" value="Winged helix' DNA-binding domain"/>
    <property type="match status" value="1"/>
</dbReference>
<keyword evidence="1" id="KW-0805">Transcription regulation</keyword>
<feature type="domain" description="HTH marR-type" evidence="5">
    <location>
        <begin position="28"/>
        <end position="161"/>
    </location>
</feature>
<feature type="region of interest" description="Disordered" evidence="4">
    <location>
        <begin position="165"/>
        <end position="185"/>
    </location>
</feature>
<dbReference type="PROSITE" id="PS50995">
    <property type="entry name" value="HTH_MARR_2"/>
    <property type="match status" value="1"/>
</dbReference>
<dbReference type="PANTHER" id="PTHR33164">
    <property type="entry name" value="TRANSCRIPTIONAL REGULATOR, MARR FAMILY"/>
    <property type="match status" value="1"/>
</dbReference>
<dbReference type="InterPro" id="IPR036388">
    <property type="entry name" value="WH-like_DNA-bd_sf"/>
</dbReference>
<dbReference type="Gene3D" id="1.10.10.10">
    <property type="entry name" value="Winged helix-like DNA-binding domain superfamily/Winged helix DNA-binding domain"/>
    <property type="match status" value="1"/>
</dbReference>
<evidence type="ECO:0000256" key="1">
    <source>
        <dbReference type="ARBA" id="ARBA00023015"/>
    </source>
</evidence>
<accession>A0ABX1G4R0</accession>
<reference evidence="6 7" key="1">
    <citation type="submission" date="2020-04" db="EMBL/GenBank/DDBJ databases">
        <title>Paeniglutamicibacter sp. ANT13_2, a novel actinomycete isolated from sediment in Antarctica.</title>
        <authorList>
            <person name="Sakdapetsiri C."/>
            <person name="Pinyakong O."/>
        </authorList>
    </citation>
    <scope>NUCLEOTIDE SEQUENCE [LARGE SCALE GENOMIC DNA]</scope>
    <source>
        <strain evidence="6 7">ANT13_2</strain>
    </source>
</reference>
<dbReference type="PRINTS" id="PR00598">
    <property type="entry name" value="HTHMARR"/>
</dbReference>
<evidence type="ECO:0000313" key="6">
    <source>
        <dbReference type="EMBL" id="NKG21246.1"/>
    </source>
</evidence>
<dbReference type="SMART" id="SM00347">
    <property type="entry name" value="HTH_MARR"/>
    <property type="match status" value="1"/>
</dbReference>
<sequence length="185" mass="20447">MSQPLSRDPILEAQRNWERHGWEDVAEPMAAITALMRTQQILLQRAETVLKPFGLTFARYEMLALLSFARDGELAMNRASALLQVHATSVTNAVDRLESAGLVARTKHPTDKRTTLIALSPQGRELSAAATLELNAQVFADSGFSDRDISTLIRIFSKFRRDAGDFSAEESTSESANIRDTPRGS</sequence>
<proteinExistence type="predicted"/>
<evidence type="ECO:0000259" key="5">
    <source>
        <dbReference type="PROSITE" id="PS50995"/>
    </source>
</evidence>
<keyword evidence="3" id="KW-0804">Transcription</keyword>
<dbReference type="Pfam" id="PF12802">
    <property type="entry name" value="MarR_2"/>
    <property type="match status" value="1"/>
</dbReference>
<organism evidence="6 7">
    <name type="scientific">Paeniglutamicibacter terrestris</name>
    <dbReference type="NCBI Taxonomy" id="2723403"/>
    <lineage>
        <taxon>Bacteria</taxon>
        <taxon>Bacillati</taxon>
        <taxon>Actinomycetota</taxon>
        <taxon>Actinomycetes</taxon>
        <taxon>Micrococcales</taxon>
        <taxon>Micrococcaceae</taxon>
        <taxon>Paeniglutamicibacter</taxon>
    </lineage>
</organism>
<dbReference type="InterPro" id="IPR036390">
    <property type="entry name" value="WH_DNA-bd_sf"/>
</dbReference>
<protein>
    <submittedName>
        <fullName evidence="6">MarR family transcriptional regulator</fullName>
    </submittedName>
</protein>
<evidence type="ECO:0000256" key="3">
    <source>
        <dbReference type="ARBA" id="ARBA00023163"/>
    </source>
</evidence>
<dbReference type="InterPro" id="IPR000835">
    <property type="entry name" value="HTH_MarR-typ"/>
</dbReference>